<protein>
    <submittedName>
        <fullName evidence="3">DMT family transporter</fullName>
    </submittedName>
</protein>
<feature type="transmembrane region" description="Helical" evidence="1">
    <location>
        <begin position="40"/>
        <end position="62"/>
    </location>
</feature>
<keyword evidence="4" id="KW-1185">Reference proteome</keyword>
<dbReference type="Proteomes" id="UP000773614">
    <property type="component" value="Unassembled WGS sequence"/>
</dbReference>
<proteinExistence type="predicted"/>
<dbReference type="SUPFAM" id="SSF103481">
    <property type="entry name" value="Multidrug resistance efflux transporter EmrE"/>
    <property type="match status" value="2"/>
</dbReference>
<keyword evidence="1" id="KW-0812">Transmembrane</keyword>
<evidence type="ECO:0000313" key="4">
    <source>
        <dbReference type="Proteomes" id="UP000773614"/>
    </source>
</evidence>
<feature type="domain" description="EamA" evidence="2">
    <location>
        <begin position="8"/>
        <end position="143"/>
    </location>
</feature>
<keyword evidence="1" id="KW-1133">Transmembrane helix</keyword>
<reference evidence="3" key="1">
    <citation type="submission" date="2019-03" db="EMBL/GenBank/DDBJ databases">
        <title>Afifella sp. nov., isolated from activated sludge.</title>
        <authorList>
            <person name="Li Q."/>
            <person name="Liu Y."/>
        </authorList>
    </citation>
    <scope>NUCLEOTIDE SEQUENCE</scope>
    <source>
        <strain evidence="3">L72</strain>
    </source>
</reference>
<feature type="transmembrane region" description="Helical" evidence="1">
    <location>
        <begin position="158"/>
        <end position="179"/>
    </location>
</feature>
<evidence type="ECO:0000313" key="3">
    <source>
        <dbReference type="EMBL" id="MYZ48553.1"/>
    </source>
</evidence>
<feature type="transmembrane region" description="Helical" evidence="1">
    <location>
        <begin position="191"/>
        <end position="211"/>
    </location>
</feature>
<dbReference type="InterPro" id="IPR000620">
    <property type="entry name" value="EamA_dom"/>
</dbReference>
<feature type="transmembrane region" description="Helical" evidence="1">
    <location>
        <begin position="232"/>
        <end position="251"/>
    </location>
</feature>
<sequence>MTPPDWLWAVCTVLAATAQTVRNAAQRSLIGEIGTVGATHIRFLFGFPFALLAVAVLPGLGIPLPRPNLVFMGWVTVGSLLQMAAMALLLSAMRTRSFVVVTAYTKTEPVQVAIFALLVLHEPLTVALAGAVLIATVGVMIMSWPSKAQGETFTWRPALFGVVSGGLFALAAVCFRGALTNLDADFLPGATFTLGITLGIQSLVLTIWLLLRDPGVLAAILRKWRPSLGAGFLGAFASEMWFVAFALEAVARVRTLGLVEMVVAAVISRRVFAQTPSVRESIGMTLVIAGVVLLLTS</sequence>
<feature type="transmembrane region" description="Helical" evidence="1">
    <location>
        <begin position="112"/>
        <end position="137"/>
    </location>
</feature>
<feature type="transmembrane region" description="Helical" evidence="1">
    <location>
        <begin position="69"/>
        <end position="92"/>
    </location>
</feature>
<gene>
    <name evidence="3" type="ORF">E4O86_12615</name>
</gene>
<dbReference type="InterPro" id="IPR037185">
    <property type="entry name" value="EmrE-like"/>
</dbReference>
<dbReference type="AlphaFoldDB" id="A0A964T4Z3"/>
<evidence type="ECO:0000259" key="2">
    <source>
        <dbReference type="Pfam" id="PF00892"/>
    </source>
</evidence>
<dbReference type="EMBL" id="SPKJ01000041">
    <property type="protein sequence ID" value="MYZ48553.1"/>
    <property type="molecule type" value="Genomic_DNA"/>
</dbReference>
<evidence type="ECO:0000256" key="1">
    <source>
        <dbReference type="SAM" id="Phobius"/>
    </source>
</evidence>
<dbReference type="GO" id="GO:0016020">
    <property type="term" value="C:membrane"/>
    <property type="evidence" value="ECO:0007669"/>
    <property type="project" value="InterPro"/>
</dbReference>
<accession>A0A964T4Z3</accession>
<organism evidence="3 4">
    <name type="scientific">Propylenella binzhouense</name>
    <dbReference type="NCBI Taxonomy" id="2555902"/>
    <lineage>
        <taxon>Bacteria</taxon>
        <taxon>Pseudomonadati</taxon>
        <taxon>Pseudomonadota</taxon>
        <taxon>Alphaproteobacteria</taxon>
        <taxon>Hyphomicrobiales</taxon>
        <taxon>Propylenellaceae</taxon>
        <taxon>Propylenella</taxon>
    </lineage>
</organism>
<keyword evidence="1" id="KW-0472">Membrane</keyword>
<name>A0A964T4Z3_9HYPH</name>
<dbReference type="OrthoDB" id="5243804at2"/>
<comment type="caution">
    <text evidence="3">The sequence shown here is derived from an EMBL/GenBank/DDBJ whole genome shotgun (WGS) entry which is preliminary data.</text>
</comment>
<dbReference type="RefSeq" id="WP_161140901.1">
    <property type="nucleotide sequence ID" value="NZ_SPKJ01000041.1"/>
</dbReference>
<dbReference type="Pfam" id="PF00892">
    <property type="entry name" value="EamA"/>
    <property type="match status" value="1"/>
</dbReference>